<dbReference type="RefSeq" id="WP_119748892.1">
    <property type="nucleotide sequence ID" value="NZ_QZCG01000007.1"/>
</dbReference>
<dbReference type="PANTHER" id="PTHR30543:SF21">
    <property type="entry name" value="NAD(P)H-DEPENDENT FMN REDUCTASE LOT6"/>
    <property type="match status" value="1"/>
</dbReference>
<dbReference type="GO" id="GO:0016491">
    <property type="term" value="F:oxidoreductase activity"/>
    <property type="evidence" value="ECO:0007669"/>
    <property type="project" value="InterPro"/>
</dbReference>
<dbReference type="InterPro" id="IPR050712">
    <property type="entry name" value="NAD(P)H-dep_reductase"/>
</dbReference>
<keyword evidence="3" id="KW-1185">Reference proteome</keyword>
<dbReference type="InterPro" id="IPR005025">
    <property type="entry name" value="FMN_Rdtase-like_dom"/>
</dbReference>
<feature type="domain" description="NADPH-dependent FMN reductase-like" evidence="1">
    <location>
        <begin position="6"/>
        <end position="140"/>
    </location>
</feature>
<dbReference type="OrthoDB" id="9812295at2"/>
<protein>
    <submittedName>
        <fullName evidence="2">NADPH-dependent oxidoreductase</fullName>
    </submittedName>
</protein>
<dbReference type="GO" id="GO:0010181">
    <property type="term" value="F:FMN binding"/>
    <property type="evidence" value="ECO:0007669"/>
    <property type="project" value="TreeGrafter"/>
</dbReference>
<evidence type="ECO:0000313" key="2">
    <source>
        <dbReference type="EMBL" id="RJE84884.1"/>
    </source>
</evidence>
<dbReference type="Proteomes" id="UP000284202">
    <property type="component" value="Unassembled WGS sequence"/>
</dbReference>
<evidence type="ECO:0000259" key="1">
    <source>
        <dbReference type="Pfam" id="PF03358"/>
    </source>
</evidence>
<evidence type="ECO:0000313" key="3">
    <source>
        <dbReference type="Proteomes" id="UP000284202"/>
    </source>
</evidence>
<accession>A0A418SVA3</accession>
<sequence>MAQGNRIVVILGSIREGRMNDRVAAWATGQLRMHGFLPDLLDPADPEILPVQTGDKPAIEHLRQRMGNADGFVIVTPEYNHSAPGPLKTLIDSVKDGWIARPVGLISYGGISGGLRAIEALRPVLAELHAVTLRDTVSFAAPWNRFDETGRITEPTDAKAAETAMTVFSRRLHWWADALNDARTARPFDQEFA</sequence>
<name>A0A418SVA3_9RHOB</name>
<organism evidence="2 3">
    <name type="scientific">Paracoccus onubensis</name>
    <dbReference type="NCBI Taxonomy" id="1675788"/>
    <lineage>
        <taxon>Bacteria</taxon>
        <taxon>Pseudomonadati</taxon>
        <taxon>Pseudomonadota</taxon>
        <taxon>Alphaproteobacteria</taxon>
        <taxon>Rhodobacterales</taxon>
        <taxon>Paracoccaceae</taxon>
        <taxon>Paracoccus</taxon>
    </lineage>
</organism>
<dbReference type="PANTHER" id="PTHR30543">
    <property type="entry name" value="CHROMATE REDUCTASE"/>
    <property type="match status" value="1"/>
</dbReference>
<dbReference type="EMBL" id="QZCG01000007">
    <property type="protein sequence ID" value="RJE84884.1"/>
    <property type="molecule type" value="Genomic_DNA"/>
</dbReference>
<dbReference type="GO" id="GO:0005829">
    <property type="term" value="C:cytosol"/>
    <property type="evidence" value="ECO:0007669"/>
    <property type="project" value="TreeGrafter"/>
</dbReference>
<dbReference type="Gene3D" id="3.40.50.360">
    <property type="match status" value="1"/>
</dbReference>
<dbReference type="SUPFAM" id="SSF52218">
    <property type="entry name" value="Flavoproteins"/>
    <property type="match status" value="1"/>
</dbReference>
<dbReference type="AlphaFoldDB" id="A0A418SVA3"/>
<reference evidence="3" key="1">
    <citation type="submission" date="2018-09" db="EMBL/GenBank/DDBJ databases">
        <title>Acidovorax cavernicola nov. sp. isolated from Gruta de las Maravillas (Aracena, Spain).</title>
        <authorList>
            <person name="Jurado V."/>
            <person name="Gutierrez-Patricio S."/>
            <person name="Gonzalez-Pimentel J.L."/>
            <person name="Miller A.Z."/>
            <person name="Laiz L."/>
            <person name="Saiz-Jimenez C."/>
        </authorList>
    </citation>
    <scope>NUCLEOTIDE SEQUENCE [LARGE SCALE GENOMIC DNA]</scope>
    <source>
        <strain evidence="3">1011MAR3C25</strain>
    </source>
</reference>
<comment type="caution">
    <text evidence="2">The sequence shown here is derived from an EMBL/GenBank/DDBJ whole genome shotgun (WGS) entry which is preliminary data.</text>
</comment>
<dbReference type="Pfam" id="PF03358">
    <property type="entry name" value="FMN_red"/>
    <property type="match status" value="1"/>
</dbReference>
<gene>
    <name evidence="2" type="ORF">D3P04_11270</name>
</gene>
<proteinExistence type="predicted"/>
<dbReference type="InterPro" id="IPR029039">
    <property type="entry name" value="Flavoprotein-like_sf"/>
</dbReference>